<dbReference type="KEGG" id="nno:NONO_c13090"/>
<dbReference type="Gene3D" id="3.40.50.150">
    <property type="entry name" value="Vaccinia Virus protein VP39"/>
    <property type="match status" value="1"/>
</dbReference>
<organism evidence="2 3">
    <name type="scientific">Nocardia nova SH22a</name>
    <dbReference type="NCBI Taxonomy" id="1415166"/>
    <lineage>
        <taxon>Bacteria</taxon>
        <taxon>Bacillati</taxon>
        <taxon>Actinomycetota</taxon>
        <taxon>Actinomycetes</taxon>
        <taxon>Mycobacteriales</taxon>
        <taxon>Nocardiaceae</taxon>
        <taxon>Nocardia</taxon>
    </lineage>
</organism>
<proteinExistence type="predicted"/>
<dbReference type="EMBL" id="CP006850">
    <property type="protein sequence ID" value="AHH16112.1"/>
    <property type="molecule type" value="Genomic_DNA"/>
</dbReference>
<dbReference type="OrthoDB" id="529208at2"/>
<keyword evidence="3" id="KW-1185">Reference proteome</keyword>
<sequence>MATVSAQLGNPHGLLGKAVARMLNRANRFAIDASIDAAEVRAGQAAADIGFGGGVGLAVLLRRVGADGTVHGVEFSPDMAARARSRFASEIGTGQLRVVEGGLTDLPLADASLDAVITVNTVYFVSELDRACAELARVLRPGGRAVVCIGDPEAMGRMPFTASGFQLRPVAEVSAALEGAGLAVEHRVVERQPIPAHLLIGRRAD</sequence>
<dbReference type="AlphaFoldDB" id="W5TA79"/>
<dbReference type="HOGENOM" id="CLU_081534_3_1_11"/>
<keyword evidence="2" id="KW-0489">Methyltransferase</keyword>
<reference evidence="2 3" key="1">
    <citation type="journal article" date="2014" name="Appl. Environ. Microbiol.">
        <title>Insights into the Microbial Degradation of Rubber and Gutta-Percha by Analysis of the Complete Genome of Nocardia nova SH22a.</title>
        <authorList>
            <person name="Luo Q."/>
            <person name="Hiessl S."/>
            <person name="Poehlein A."/>
            <person name="Daniel R."/>
            <person name="Steinbuchel A."/>
        </authorList>
    </citation>
    <scope>NUCLEOTIDE SEQUENCE [LARGE SCALE GENOMIC DNA]</scope>
    <source>
        <strain evidence="2">SH22a</strain>
    </source>
</reference>
<accession>W5TA79</accession>
<dbReference type="PATRIC" id="fig|1415166.3.peg.1330"/>
<evidence type="ECO:0000313" key="3">
    <source>
        <dbReference type="Proteomes" id="UP000019150"/>
    </source>
</evidence>
<dbReference type="CDD" id="cd02440">
    <property type="entry name" value="AdoMet_MTases"/>
    <property type="match status" value="1"/>
</dbReference>
<dbReference type="PANTHER" id="PTHR42912">
    <property type="entry name" value="METHYLTRANSFERASE"/>
    <property type="match status" value="1"/>
</dbReference>
<dbReference type="eggNOG" id="COG2226">
    <property type="taxonomic scope" value="Bacteria"/>
</dbReference>
<dbReference type="SUPFAM" id="SSF53335">
    <property type="entry name" value="S-adenosyl-L-methionine-dependent methyltransferases"/>
    <property type="match status" value="1"/>
</dbReference>
<dbReference type="Proteomes" id="UP000019150">
    <property type="component" value="Chromosome"/>
</dbReference>
<dbReference type="InterPro" id="IPR013216">
    <property type="entry name" value="Methyltransf_11"/>
</dbReference>
<keyword evidence="2" id="KW-0808">Transferase</keyword>
<feature type="domain" description="Methyltransferase type 11" evidence="1">
    <location>
        <begin position="48"/>
        <end position="146"/>
    </location>
</feature>
<evidence type="ECO:0000259" key="1">
    <source>
        <dbReference type="Pfam" id="PF08241"/>
    </source>
</evidence>
<dbReference type="GO" id="GO:0032259">
    <property type="term" value="P:methylation"/>
    <property type="evidence" value="ECO:0007669"/>
    <property type="project" value="UniProtKB-KW"/>
</dbReference>
<evidence type="ECO:0000313" key="2">
    <source>
        <dbReference type="EMBL" id="AHH16112.1"/>
    </source>
</evidence>
<protein>
    <submittedName>
        <fullName evidence="2">Putative methyltransferase</fullName>
    </submittedName>
</protein>
<dbReference type="GO" id="GO:0008757">
    <property type="term" value="F:S-adenosylmethionine-dependent methyltransferase activity"/>
    <property type="evidence" value="ECO:0007669"/>
    <property type="project" value="InterPro"/>
</dbReference>
<gene>
    <name evidence="2" type="ORF">NONO_c13090</name>
</gene>
<dbReference type="Pfam" id="PF08241">
    <property type="entry name" value="Methyltransf_11"/>
    <property type="match status" value="1"/>
</dbReference>
<dbReference type="STRING" id="1415166.NONO_c13090"/>
<name>W5TA79_9NOCA</name>
<dbReference type="InterPro" id="IPR050508">
    <property type="entry name" value="Methyltransf_Superfamily"/>
</dbReference>
<dbReference type="InterPro" id="IPR029063">
    <property type="entry name" value="SAM-dependent_MTases_sf"/>
</dbReference>